<keyword evidence="5" id="KW-0961">Cell wall biogenesis/degradation</keyword>
<reference evidence="6 7" key="1">
    <citation type="journal article" date="2020" name="Nat. Food">
        <title>A phased Vanilla planifolia genome enables genetic improvement of flavour and production.</title>
        <authorList>
            <person name="Hasing T."/>
            <person name="Tang H."/>
            <person name="Brym M."/>
            <person name="Khazi F."/>
            <person name="Huang T."/>
            <person name="Chambers A.H."/>
        </authorList>
    </citation>
    <scope>NUCLEOTIDE SEQUENCE [LARGE SCALE GENOMIC DNA]</scope>
    <source>
        <tissue evidence="6">Leaf</tissue>
    </source>
</reference>
<organism evidence="6 7">
    <name type="scientific">Vanilla planifolia</name>
    <name type="common">Vanilla</name>
    <dbReference type="NCBI Taxonomy" id="51239"/>
    <lineage>
        <taxon>Eukaryota</taxon>
        <taxon>Viridiplantae</taxon>
        <taxon>Streptophyta</taxon>
        <taxon>Embryophyta</taxon>
        <taxon>Tracheophyta</taxon>
        <taxon>Spermatophyta</taxon>
        <taxon>Magnoliopsida</taxon>
        <taxon>Liliopsida</taxon>
        <taxon>Asparagales</taxon>
        <taxon>Orchidaceae</taxon>
        <taxon>Vanilloideae</taxon>
        <taxon>Vanilleae</taxon>
        <taxon>Vanilla</taxon>
    </lineage>
</organism>
<evidence type="ECO:0000256" key="2">
    <source>
        <dbReference type="ARBA" id="ARBA00004191"/>
    </source>
</evidence>
<evidence type="ECO:0000313" key="7">
    <source>
        <dbReference type="Proteomes" id="UP000636800"/>
    </source>
</evidence>
<name>A0A835RMR2_VANPL</name>
<dbReference type="OrthoDB" id="26525at2759"/>
<evidence type="ECO:0000256" key="3">
    <source>
        <dbReference type="ARBA" id="ARBA00005784"/>
    </source>
</evidence>
<comment type="caution">
    <text evidence="6">The sequence shown here is derived from an EMBL/GenBank/DDBJ whole genome shotgun (WGS) entry which is preliminary data.</text>
</comment>
<proteinExistence type="inferred from homology"/>
<dbReference type="GO" id="GO:0071555">
    <property type="term" value="P:cell wall organization"/>
    <property type="evidence" value="ECO:0007669"/>
    <property type="project" value="UniProtKB-KW"/>
</dbReference>
<gene>
    <name evidence="6" type="ORF">HPP92_005039</name>
</gene>
<comment type="function">
    <text evidence="1 5">Hydrolyzes acetyl esters in homogalacturonan regions of pectin. In type I primary cell wall, galacturonic acid residues of pectin can be acetylated at the O-2 and O-3 positions. Decreasing the degree of acetylation of pectin gels in vitro alters their physical properties.</text>
</comment>
<comment type="similarity">
    <text evidence="3 5">Belongs to the pectinacetylesterase family.</text>
</comment>
<protein>
    <recommendedName>
        <fullName evidence="5">Pectin acetylesterase</fullName>
        <ecNumber evidence="5">3.1.1.-</ecNumber>
    </recommendedName>
</protein>
<keyword evidence="5" id="KW-0964">Secreted</keyword>
<dbReference type="InterPro" id="IPR004963">
    <property type="entry name" value="PAE/NOTUM"/>
</dbReference>
<evidence type="ECO:0000256" key="1">
    <source>
        <dbReference type="ARBA" id="ARBA00003534"/>
    </source>
</evidence>
<dbReference type="PANTHER" id="PTHR21562:SF69">
    <property type="entry name" value="PECTIN ACETYLESTERASE 9"/>
    <property type="match status" value="1"/>
</dbReference>
<accession>A0A835RMR2</accession>
<dbReference type="Proteomes" id="UP000636800">
    <property type="component" value="Chromosome 2"/>
</dbReference>
<dbReference type="PANTHER" id="PTHR21562">
    <property type="entry name" value="NOTUM-RELATED"/>
    <property type="match status" value="1"/>
</dbReference>
<dbReference type="AlphaFoldDB" id="A0A835RMR2"/>
<dbReference type="EC" id="3.1.1.-" evidence="5"/>
<evidence type="ECO:0000256" key="5">
    <source>
        <dbReference type="RuleBase" id="RU363114"/>
    </source>
</evidence>
<dbReference type="GO" id="GO:0016787">
    <property type="term" value="F:hydrolase activity"/>
    <property type="evidence" value="ECO:0007669"/>
    <property type="project" value="UniProtKB-KW"/>
</dbReference>
<keyword evidence="7" id="KW-1185">Reference proteome</keyword>
<dbReference type="EMBL" id="JADCNL010000002">
    <property type="protein sequence ID" value="KAG0491641.1"/>
    <property type="molecule type" value="Genomic_DNA"/>
</dbReference>
<comment type="subcellular location">
    <subcellularLocation>
        <location evidence="2 5">Secreted</location>
        <location evidence="2 5">Cell wall</location>
    </subcellularLocation>
</comment>
<keyword evidence="4 5" id="KW-0134">Cell wall</keyword>
<evidence type="ECO:0000256" key="4">
    <source>
        <dbReference type="ARBA" id="ARBA00022512"/>
    </source>
</evidence>
<sequence length="136" mass="15578">MSYYLIADRTIFTIRFQILTGFRLEMLTALGSFEISDREGMFIDSCFVHCQSESQNTWYAADSPGIHNKTIAEAIADWYFGRRITKEVDSPYPCDLSCLTGPPPSISSGSMRRFEHWVTMLSFSFVLFSLYKLGKI</sequence>
<dbReference type="Pfam" id="PF03283">
    <property type="entry name" value="PAE"/>
    <property type="match status" value="1"/>
</dbReference>
<keyword evidence="5" id="KW-0378">Hydrolase</keyword>
<evidence type="ECO:0000313" key="6">
    <source>
        <dbReference type="EMBL" id="KAG0491641.1"/>
    </source>
</evidence>